<gene>
    <name evidence="1" type="ORF">INT46_001004</name>
</gene>
<reference evidence="1" key="1">
    <citation type="submission" date="2020-12" db="EMBL/GenBank/DDBJ databases">
        <title>Metabolic potential, ecology and presence of endohyphal bacteria is reflected in genomic diversity of Mucoromycotina.</title>
        <authorList>
            <person name="Muszewska A."/>
            <person name="Okrasinska A."/>
            <person name="Steczkiewicz K."/>
            <person name="Drgas O."/>
            <person name="Orlowska M."/>
            <person name="Perlinska-Lenart U."/>
            <person name="Aleksandrzak-Piekarczyk T."/>
            <person name="Szatraj K."/>
            <person name="Zielenkiewicz U."/>
            <person name="Pilsyk S."/>
            <person name="Malc E."/>
            <person name="Mieczkowski P."/>
            <person name="Kruszewska J.S."/>
            <person name="Biernat P."/>
            <person name="Pawlowska J."/>
        </authorList>
    </citation>
    <scope>NUCLEOTIDE SEQUENCE</scope>
    <source>
        <strain evidence="1">CBS 226.32</strain>
    </source>
</reference>
<evidence type="ECO:0000313" key="1">
    <source>
        <dbReference type="EMBL" id="KAG2209867.1"/>
    </source>
</evidence>
<comment type="caution">
    <text evidence="1">The sequence shown here is derived from an EMBL/GenBank/DDBJ whole genome shotgun (WGS) entry which is preliminary data.</text>
</comment>
<proteinExistence type="predicted"/>
<sequence length="169" mass="19758">MTKNLPTEVLLSVLNLLPSELDKFSFAFVNKRHWRICSSPTANILKLERSITALQLRKYCAFIVKDRYYDKKYMKHVFLYAASLHTIALDNRQKCTFDFALFLLRSANMNKKVTFIVPERFERKFKCIVEEDEMDHVTIKISGDEQLIDIAKIVTPKAVKHKLNVQKTS</sequence>
<evidence type="ECO:0008006" key="3">
    <source>
        <dbReference type="Google" id="ProtNLM"/>
    </source>
</evidence>
<evidence type="ECO:0000313" key="2">
    <source>
        <dbReference type="Proteomes" id="UP000650833"/>
    </source>
</evidence>
<dbReference type="Proteomes" id="UP000650833">
    <property type="component" value="Unassembled WGS sequence"/>
</dbReference>
<name>A0A8H7RF57_9FUNG</name>
<organism evidence="1 2">
    <name type="scientific">Mucor plumbeus</name>
    <dbReference type="NCBI Taxonomy" id="97098"/>
    <lineage>
        <taxon>Eukaryota</taxon>
        <taxon>Fungi</taxon>
        <taxon>Fungi incertae sedis</taxon>
        <taxon>Mucoromycota</taxon>
        <taxon>Mucoromycotina</taxon>
        <taxon>Mucoromycetes</taxon>
        <taxon>Mucorales</taxon>
        <taxon>Mucorineae</taxon>
        <taxon>Mucoraceae</taxon>
        <taxon>Mucor</taxon>
    </lineage>
</organism>
<keyword evidence="2" id="KW-1185">Reference proteome</keyword>
<dbReference type="AlphaFoldDB" id="A0A8H7RF57"/>
<protein>
    <recommendedName>
        <fullName evidence="3">F-box domain-containing protein</fullName>
    </recommendedName>
</protein>
<dbReference type="EMBL" id="JAEPRC010000090">
    <property type="protein sequence ID" value="KAG2209867.1"/>
    <property type="molecule type" value="Genomic_DNA"/>
</dbReference>
<accession>A0A8H7RF57</accession>
<dbReference type="OrthoDB" id="2237346at2759"/>